<evidence type="ECO:0000313" key="3">
    <source>
        <dbReference type="Proteomes" id="UP000299102"/>
    </source>
</evidence>
<comment type="caution">
    <text evidence="2">The sequence shown here is derived from an EMBL/GenBank/DDBJ whole genome shotgun (WGS) entry which is preliminary data.</text>
</comment>
<sequence length="106" mass="11658">MLSCAISSRQGMSADGVPGSGPVPLGAASALRHRRGRAARICLRSARAGSTCRPTDRLLGLALSFIIDVHIFVFQLIFLINIIYALEQQYFQSFNNLLSIFHSEYD</sequence>
<keyword evidence="1" id="KW-0472">Membrane</keyword>
<feature type="transmembrane region" description="Helical" evidence="1">
    <location>
        <begin position="58"/>
        <end position="86"/>
    </location>
</feature>
<gene>
    <name evidence="2" type="ORF">EVAR_17262_1</name>
</gene>
<reference evidence="2 3" key="1">
    <citation type="journal article" date="2019" name="Commun. Biol.">
        <title>The bagworm genome reveals a unique fibroin gene that provides high tensile strength.</title>
        <authorList>
            <person name="Kono N."/>
            <person name="Nakamura H."/>
            <person name="Ohtoshi R."/>
            <person name="Tomita M."/>
            <person name="Numata K."/>
            <person name="Arakawa K."/>
        </authorList>
    </citation>
    <scope>NUCLEOTIDE SEQUENCE [LARGE SCALE GENOMIC DNA]</scope>
</reference>
<dbReference type="AlphaFoldDB" id="A0A4C1TTJ5"/>
<evidence type="ECO:0000313" key="2">
    <source>
        <dbReference type="EMBL" id="GBP17136.1"/>
    </source>
</evidence>
<keyword evidence="1" id="KW-1133">Transmembrane helix</keyword>
<dbReference type="EMBL" id="BGZK01000085">
    <property type="protein sequence ID" value="GBP17136.1"/>
    <property type="molecule type" value="Genomic_DNA"/>
</dbReference>
<dbReference type="Proteomes" id="UP000299102">
    <property type="component" value="Unassembled WGS sequence"/>
</dbReference>
<name>A0A4C1TTJ5_EUMVA</name>
<accession>A0A4C1TTJ5</accession>
<keyword evidence="1" id="KW-0812">Transmembrane</keyword>
<organism evidence="2 3">
    <name type="scientific">Eumeta variegata</name>
    <name type="common">Bagworm moth</name>
    <name type="synonym">Eumeta japonica</name>
    <dbReference type="NCBI Taxonomy" id="151549"/>
    <lineage>
        <taxon>Eukaryota</taxon>
        <taxon>Metazoa</taxon>
        <taxon>Ecdysozoa</taxon>
        <taxon>Arthropoda</taxon>
        <taxon>Hexapoda</taxon>
        <taxon>Insecta</taxon>
        <taxon>Pterygota</taxon>
        <taxon>Neoptera</taxon>
        <taxon>Endopterygota</taxon>
        <taxon>Lepidoptera</taxon>
        <taxon>Glossata</taxon>
        <taxon>Ditrysia</taxon>
        <taxon>Tineoidea</taxon>
        <taxon>Psychidae</taxon>
        <taxon>Oiketicinae</taxon>
        <taxon>Eumeta</taxon>
    </lineage>
</organism>
<proteinExistence type="predicted"/>
<evidence type="ECO:0000256" key="1">
    <source>
        <dbReference type="SAM" id="Phobius"/>
    </source>
</evidence>
<keyword evidence="3" id="KW-1185">Reference proteome</keyword>
<protein>
    <submittedName>
        <fullName evidence="2">Uncharacterized protein</fullName>
    </submittedName>
</protein>